<evidence type="ECO:0000313" key="4">
    <source>
        <dbReference type="Proteomes" id="UP000316095"/>
    </source>
</evidence>
<evidence type="ECO:0000313" key="3">
    <source>
        <dbReference type="EMBL" id="TWT60573.1"/>
    </source>
</evidence>
<dbReference type="PANTHER" id="PTHR34978">
    <property type="entry name" value="POSSIBLE SENSOR-TRANSDUCER PROTEIN BLAR"/>
    <property type="match status" value="1"/>
</dbReference>
<protein>
    <submittedName>
        <fullName evidence="3">Regulatory protein BlaR1</fullName>
    </submittedName>
</protein>
<dbReference type="CDD" id="cd07341">
    <property type="entry name" value="M56_BlaR1_MecR1_like"/>
    <property type="match status" value="1"/>
</dbReference>
<comment type="caution">
    <text evidence="3">The sequence shown here is derived from an EMBL/GenBank/DDBJ whole genome shotgun (WGS) entry which is preliminary data.</text>
</comment>
<dbReference type="RefSeq" id="WP_146502675.1">
    <property type="nucleotide sequence ID" value="NZ_SJPG01000001.1"/>
</dbReference>
<gene>
    <name evidence="3" type="primary">blaR1</name>
    <name evidence="3" type="ORF">Pan54_12870</name>
</gene>
<accession>A0A5C5XE44</accession>
<keyword evidence="1" id="KW-0812">Transmembrane</keyword>
<proteinExistence type="predicted"/>
<dbReference type="AlphaFoldDB" id="A0A5C5XE44"/>
<keyword evidence="1" id="KW-1133">Transmembrane helix</keyword>
<reference evidence="3 4" key="1">
    <citation type="submission" date="2019-02" db="EMBL/GenBank/DDBJ databases">
        <title>Deep-cultivation of Planctomycetes and their phenomic and genomic characterization uncovers novel biology.</title>
        <authorList>
            <person name="Wiegand S."/>
            <person name="Jogler M."/>
            <person name="Boedeker C."/>
            <person name="Pinto D."/>
            <person name="Vollmers J."/>
            <person name="Rivas-Marin E."/>
            <person name="Kohn T."/>
            <person name="Peeters S.H."/>
            <person name="Heuer A."/>
            <person name="Rast P."/>
            <person name="Oberbeckmann S."/>
            <person name="Bunk B."/>
            <person name="Jeske O."/>
            <person name="Meyerdierks A."/>
            <person name="Storesund J.E."/>
            <person name="Kallscheuer N."/>
            <person name="Luecker S."/>
            <person name="Lage O.M."/>
            <person name="Pohl T."/>
            <person name="Merkel B.J."/>
            <person name="Hornburger P."/>
            <person name="Mueller R.-W."/>
            <person name="Bruemmer F."/>
            <person name="Labrenz M."/>
            <person name="Spormann A.M."/>
            <person name="Op Den Camp H."/>
            <person name="Overmann J."/>
            <person name="Amann R."/>
            <person name="Jetten M.S.M."/>
            <person name="Mascher T."/>
            <person name="Medema M.H."/>
            <person name="Devos D.P."/>
            <person name="Kaster A.-K."/>
            <person name="Ovreas L."/>
            <person name="Rohde M."/>
            <person name="Galperin M.Y."/>
            <person name="Jogler C."/>
        </authorList>
    </citation>
    <scope>NUCLEOTIDE SEQUENCE [LARGE SCALE GENOMIC DNA]</scope>
    <source>
        <strain evidence="3 4">Pan54</strain>
    </source>
</reference>
<dbReference type="InterPro" id="IPR052173">
    <property type="entry name" value="Beta-lactam_resp_regulator"/>
</dbReference>
<dbReference type="Pfam" id="PF05569">
    <property type="entry name" value="Peptidase_M56"/>
    <property type="match status" value="1"/>
</dbReference>
<feature type="domain" description="Peptidase M56" evidence="2">
    <location>
        <begin position="22"/>
        <end position="320"/>
    </location>
</feature>
<dbReference type="OrthoDB" id="219918at2"/>
<keyword evidence="4" id="KW-1185">Reference proteome</keyword>
<sequence>MNGFTTALNWVENSSEEMLIIVITSAIAAGLVAALVLAINLFFRRWLTSKQMGLLWGLVLIRLAMPFAPESTVSLQNFFVSSVHEAPRHMERRDAYVAASTPNQELLDWPEWQITKSVETAAPTIGVVEYLFTSFISILELVISLQYLPLIWLCGSVAIFTRMLVIHWRFARKVQQSPISKDERLLRLWISCCEQASVRRKLPVILFDGVSQPSIMGAFRPRLLLPTDIIELNDEQLKLIMLHELAHVRRWDVAINWGLFANRILHWWNPIYWLAVTRYCSLREQTCDAMVLHWMSSSPEENTNRDYCREYSELLLTLAQRPHFSSRWKVSLPVSILGLFSASVQKRSVSNRLHALHRATIKRHAAVTSVVFTTIVVIAACGLTNAKQPSAEHYIEDYLSTNTGSFTFPCQPSYDQTEPFKVIVYSMDEALHGIAKQEGITDEDARKLLVAQVNFFFECIQPPVPLEMHQENPEHLIPEQLKPTANWKDLHLVVNGPETVHKEFGIQVDAWQKSGLSQITIEARFIVVSKNIADSLGIKWDKQEDNTVRPSGSEHEKSTPNDEHFLIPRTTVLTTKQAFEYIQAAQGDERSNIWFAPKVTLFNGQKATISDIVQRPFVVGVSRNESGKLEPEIRIIEDGVKLTCRATLAADSSIIHFSGIYDCSSIDDVQTFSSTVQGRKASIQVPSVTAHCLHFSEELKDSQTFLIECYSDQKQKECVYLMIAPYVIKDPD</sequence>
<dbReference type="Proteomes" id="UP000316095">
    <property type="component" value="Unassembled WGS sequence"/>
</dbReference>
<name>A0A5C5XE44_9PLAN</name>
<organism evidence="3 4">
    <name type="scientific">Rubinisphaera italica</name>
    <dbReference type="NCBI Taxonomy" id="2527969"/>
    <lineage>
        <taxon>Bacteria</taxon>
        <taxon>Pseudomonadati</taxon>
        <taxon>Planctomycetota</taxon>
        <taxon>Planctomycetia</taxon>
        <taxon>Planctomycetales</taxon>
        <taxon>Planctomycetaceae</taxon>
        <taxon>Rubinisphaera</taxon>
    </lineage>
</organism>
<dbReference type="PANTHER" id="PTHR34978:SF3">
    <property type="entry name" value="SLR0241 PROTEIN"/>
    <property type="match status" value="1"/>
</dbReference>
<feature type="transmembrane region" description="Helical" evidence="1">
    <location>
        <begin position="20"/>
        <end position="43"/>
    </location>
</feature>
<keyword evidence="1" id="KW-0472">Membrane</keyword>
<feature type="transmembrane region" description="Helical" evidence="1">
    <location>
        <begin position="365"/>
        <end position="386"/>
    </location>
</feature>
<dbReference type="EMBL" id="SJPG01000001">
    <property type="protein sequence ID" value="TWT60573.1"/>
    <property type="molecule type" value="Genomic_DNA"/>
</dbReference>
<evidence type="ECO:0000256" key="1">
    <source>
        <dbReference type="SAM" id="Phobius"/>
    </source>
</evidence>
<feature type="transmembrane region" description="Helical" evidence="1">
    <location>
        <begin position="150"/>
        <end position="171"/>
    </location>
</feature>
<evidence type="ECO:0000259" key="2">
    <source>
        <dbReference type="Pfam" id="PF05569"/>
    </source>
</evidence>
<dbReference type="InterPro" id="IPR008756">
    <property type="entry name" value="Peptidase_M56"/>
</dbReference>